<feature type="chain" id="PRO_5044542307" evidence="1">
    <location>
        <begin position="24"/>
        <end position="176"/>
    </location>
</feature>
<dbReference type="GeneID" id="30320287"/>
<evidence type="ECO:0000256" key="1">
    <source>
        <dbReference type="SAM" id="SignalP"/>
    </source>
</evidence>
<dbReference type="EMBL" id="CABEEZ010000163">
    <property type="protein sequence ID" value="VTR59869.1"/>
    <property type="molecule type" value="Genomic_DNA"/>
</dbReference>
<dbReference type="Proteomes" id="UP000270487">
    <property type="component" value="Chromosome"/>
</dbReference>
<sequence>MKLNQLVMALGLGVVMVAGGANAADQGHGSVTFKGSIIDAPCSIDPETIDQTVNLGQVSNVALQADNNTGTSIPKNFQIRLEGCNLSTAKTVLTTFSGAEGANGLLGITGTAKGASIAITDGTGKLIELGQASKPQGIQDGSNTLVFSAYLQGDGASATIVPGDFSSVADFTLAYQ</sequence>
<accession>A0A0F7H9K0</accession>
<name>A0A0F7H9K0_SERFO</name>
<dbReference type="RefSeq" id="WP_024485046.1">
    <property type="nucleotide sequence ID" value="NZ_CAMISF010000013.1"/>
</dbReference>
<reference evidence="4" key="1">
    <citation type="submission" date="2019-05" db="EMBL/GenBank/DDBJ databases">
        <authorList>
            <consortium name="Pathogen Informatics"/>
        </authorList>
    </citation>
    <scope>NUCLEOTIDE SEQUENCE [LARGE SCALE GENOMIC DNA]</scope>
    <source>
        <strain evidence="4">NCTC12965</strain>
        <strain evidence="3 5">NCTC13193</strain>
    </source>
</reference>
<gene>
    <name evidence="4" type="primary">smfA_16</name>
    <name evidence="3" type="synonym">smfA_4</name>
    <name evidence="4" type="ORF">NCTC12965_08299</name>
    <name evidence="3" type="ORF">NCTC13193_00182</name>
</gene>
<protein>
    <submittedName>
        <fullName evidence="4">Fimbria A protein</fullName>
    </submittedName>
</protein>
<dbReference type="EMBL" id="LR134492">
    <property type="protein sequence ID" value="VEI62081.1"/>
    <property type="molecule type" value="Genomic_DNA"/>
</dbReference>
<dbReference type="GO" id="GO:0043709">
    <property type="term" value="P:cell adhesion involved in single-species biofilm formation"/>
    <property type="evidence" value="ECO:0007669"/>
    <property type="project" value="TreeGrafter"/>
</dbReference>
<dbReference type="InterPro" id="IPR008966">
    <property type="entry name" value="Adhesion_dom_sf"/>
</dbReference>
<keyword evidence="1" id="KW-0732">Signal</keyword>
<dbReference type="InterPro" id="IPR050263">
    <property type="entry name" value="Bact_Fimbrial_Adh_Pro"/>
</dbReference>
<feature type="domain" description="Fimbrial-type adhesion" evidence="2">
    <location>
        <begin position="32"/>
        <end position="176"/>
    </location>
</feature>
<evidence type="ECO:0000313" key="3">
    <source>
        <dbReference type="EMBL" id="VEI62081.1"/>
    </source>
</evidence>
<dbReference type="InterPro" id="IPR036937">
    <property type="entry name" value="Adhesion_dom_fimbrial_sf"/>
</dbReference>
<evidence type="ECO:0000313" key="5">
    <source>
        <dbReference type="Proteomes" id="UP000270487"/>
    </source>
</evidence>
<feature type="signal peptide" evidence="1">
    <location>
        <begin position="1"/>
        <end position="23"/>
    </location>
</feature>
<proteinExistence type="predicted"/>
<dbReference type="KEGG" id="sfw:WN53_08940"/>
<organism evidence="4">
    <name type="scientific">Serratia fonticola</name>
    <dbReference type="NCBI Taxonomy" id="47917"/>
    <lineage>
        <taxon>Bacteria</taxon>
        <taxon>Pseudomonadati</taxon>
        <taxon>Pseudomonadota</taxon>
        <taxon>Gammaproteobacteria</taxon>
        <taxon>Enterobacterales</taxon>
        <taxon>Yersiniaceae</taxon>
        <taxon>Serratia</taxon>
    </lineage>
</organism>
<dbReference type="PANTHER" id="PTHR33420:SF26">
    <property type="entry name" value="FIMBRIAL SUBUNIT"/>
    <property type="match status" value="1"/>
</dbReference>
<dbReference type="SUPFAM" id="SSF49401">
    <property type="entry name" value="Bacterial adhesins"/>
    <property type="match status" value="1"/>
</dbReference>
<dbReference type="InterPro" id="IPR000259">
    <property type="entry name" value="Adhesion_dom_fimbrial"/>
</dbReference>
<dbReference type="PANTHER" id="PTHR33420">
    <property type="entry name" value="FIMBRIAL SUBUNIT ELFA-RELATED"/>
    <property type="match status" value="1"/>
</dbReference>
<evidence type="ECO:0000259" key="2">
    <source>
        <dbReference type="Pfam" id="PF00419"/>
    </source>
</evidence>
<dbReference type="Pfam" id="PF00419">
    <property type="entry name" value="Fimbrial"/>
    <property type="match status" value="1"/>
</dbReference>
<evidence type="ECO:0000313" key="4">
    <source>
        <dbReference type="EMBL" id="VTR59869.1"/>
    </source>
</evidence>
<dbReference type="Gene3D" id="2.60.40.1090">
    <property type="entry name" value="Fimbrial-type adhesion domain"/>
    <property type="match status" value="1"/>
</dbReference>
<dbReference type="AlphaFoldDB" id="A0A0F7H9K0"/>
<dbReference type="GO" id="GO:0009289">
    <property type="term" value="C:pilus"/>
    <property type="evidence" value="ECO:0007669"/>
    <property type="project" value="InterPro"/>
</dbReference>